<feature type="signal peptide" evidence="2">
    <location>
        <begin position="1"/>
        <end position="18"/>
    </location>
</feature>
<name>A0ABM5CRB7_VICPA</name>
<accession>A0ABM5CRB7</accession>
<feature type="chain" id="PRO_5045742981" evidence="2">
    <location>
        <begin position="19"/>
        <end position="199"/>
    </location>
</feature>
<evidence type="ECO:0000313" key="3">
    <source>
        <dbReference type="Proteomes" id="UP001652581"/>
    </source>
</evidence>
<organism evidence="3 4">
    <name type="scientific">Vicugna pacos</name>
    <name type="common">Alpaca</name>
    <name type="synonym">Lama pacos</name>
    <dbReference type="NCBI Taxonomy" id="30538"/>
    <lineage>
        <taxon>Eukaryota</taxon>
        <taxon>Metazoa</taxon>
        <taxon>Chordata</taxon>
        <taxon>Craniata</taxon>
        <taxon>Vertebrata</taxon>
        <taxon>Euteleostomi</taxon>
        <taxon>Mammalia</taxon>
        <taxon>Eutheria</taxon>
        <taxon>Laurasiatheria</taxon>
        <taxon>Artiodactyla</taxon>
        <taxon>Tylopoda</taxon>
        <taxon>Camelidae</taxon>
        <taxon>Vicugna</taxon>
    </lineage>
</organism>
<gene>
    <name evidence="4" type="primary">LOC140691458</name>
</gene>
<dbReference type="RefSeq" id="XP_072811188.1">
    <property type="nucleotide sequence ID" value="XM_072955087.1"/>
</dbReference>
<evidence type="ECO:0000256" key="2">
    <source>
        <dbReference type="SAM" id="SignalP"/>
    </source>
</evidence>
<dbReference type="GeneID" id="140691458"/>
<protein>
    <submittedName>
        <fullName evidence="4">Uncharacterized protein isoform X2</fullName>
    </submittedName>
</protein>
<keyword evidence="3" id="KW-1185">Reference proteome</keyword>
<evidence type="ECO:0000256" key="1">
    <source>
        <dbReference type="SAM" id="MobiDB-lite"/>
    </source>
</evidence>
<feature type="compositionally biased region" description="Pro residues" evidence="1">
    <location>
        <begin position="149"/>
        <end position="163"/>
    </location>
</feature>
<proteinExistence type="predicted"/>
<dbReference type="Proteomes" id="UP001652581">
    <property type="component" value="Chromosome 35"/>
</dbReference>
<sequence length="199" mass="21380">MGLTVFILSFLASGLCLSAFKRPPAFERTDSKADSCVVLGALAWFRFWASLSFEEGGVLSEFRRCSDWPSGSVDYSMNLLTRYLCFLGMGPSVSSSDGWTSVDSSRFSPLRKDFKRREDSQKSTISSRTAAVFELPIRSGRNTPHPHLKPPSPPPQPPAPPSSPALGAVVGHGGMLAGWSLVGVGVVEETGKQTTVARG</sequence>
<feature type="region of interest" description="Disordered" evidence="1">
    <location>
        <begin position="136"/>
        <end position="169"/>
    </location>
</feature>
<reference evidence="4" key="1">
    <citation type="submission" date="2025-08" db="UniProtKB">
        <authorList>
            <consortium name="RefSeq"/>
        </authorList>
    </citation>
    <scope>IDENTIFICATION</scope>
</reference>
<keyword evidence="2" id="KW-0732">Signal</keyword>
<evidence type="ECO:0000313" key="4">
    <source>
        <dbReference type="RefSeq" id="XP_072811188.1"/>
    </source>
</evidence>